<evidence type="ECO:0000256" key="1">
    <source>
        <dbReference type="SAM" id="Phobius"/>
    </source>
</evidence>
<feature type="transmembrane region" description="Helical" evidence="1">
    <location>
        <begin position="103"/>
        <end position="121"/>
    </location>
</feature>
<dbReference type="RefSeq" id="WP_006807277.1">
    <property type="nucleotide sequence ID" value="NZ_ADAD01000111.1"/>
</dbReference>
<evidence type="ECO:0000313" key="2">
    <source>
        <dbReference type="EMBL" id="EEY35110.1"/>
    </source>
</evidence>
<gene>
    <name evidence="2" type="primary">ltrA</name>
    <name evidence="2" type="ORF">HMPREF0554_2267</name>
</gene>
<evidence type="ECO:0000313" key="3">
    <source>
        <dbReference type="Proteomes" id="UP000004226"/>
    </source>
</evidence>
<reference evidence="2 3" key="1">
    <citation type="submission" date="2009-10" db="EMBL/GenBank/DDBJ databases">
        <authorList>
            <person name="Harkins D.M."/>
            <person name="Madupu R."/>
            <person name="Durkin A.S."/>
            <person name="Torralba M."/>
            <person name="Methe B."/>
            <person name="Sutton G.G."/>
            <person name="Strausberg R.L."/>
            <person name="Nelson K.E."/>
        </authorList>
    </citation>
    <scope>NUCLEOTIDE SEQUENCE [LARGE SCALE GENOMIC DNA]</scope>
    <source>
        <strain evidence="2 3">F0264</strain>
    </source>
</reference>
<feature type="transmembrane region" description="Helical" evidence="1">
    <location>
        <begin position="288"/>
        <end position="308"/>
    </location>
</feature>
<feature type="transmembrane region" description="Helical" evidence="1">
    <location>
        <begin position="253"/>
        <end position="276"/>
    </location>
</feature>
<dbReference type="Pfam" id="PF06772">
    <property type="entry name" value="LtrA"/>
    <property type="match status" value="1"/>
</dbReference>
<dbReference type="AlphaFoldDB" id="D0GLC2"/>
<keyword evidence="1" id="KW-0812">Transmembrane</keyword>
<feature type="transmembrane region" description="Helical" evidence="1">
    <location>
        <begin position="133"/>
        <end position="153"/>
    </location>
</feature>
<feature type="transmembrane region" description="Helical" evidence="1">
    <location>
        <begin position="40"/>
        <end position="60"/>
    </location>
</feature>
<feature type="transmembrane region" description="Helical" evidence="1">
    <location>
        <begin position="342"/>
        <end position="359"/>
    </location>
</feature>
<dbReference type="PANTHER" id="PTHR36840:SF1">
    <property type="entry name" value="BLL5714 PROTEIN"/>
    <property type="match status" value="1"/>
</dbReference>
<dbReference type="PANTHER" id="PTHR36840">
    <property type="entry name" value="BLL5714 PROTEIN"/>
    <property type="match status" value="1"/>
</dbReference>
<dbReference type="eggNOG" id="COG4292">
    <property type="taxonomic scope" value="Bacteria"/>
</dbReference>
<keyword evidence="3" id="KW-1185">Reference proteome</keyword>
<organism evidence="2 3">
    <name type="scientific">Pseudoleptotrichia goodfellowii F0264</name>
    <dbReference type="NCBI Taxonomy" id="596323"/>
    <lineage>
        <taxon>Bacteria</taxon>
        <taxon>Fusobacteriati</taxon>
        <taxon>Fusobacteriota</taxon>
        <taxon>Fusobacteriia</taxon>
        <taxon>Fusobacteriales</taxon>
        <taxon>Leptotrichiaceae</taxon>
        <taxon>Pseudoleptotrichia</taxon>
    </lineage>
</organism>
<comment type="caution">
    <text evidence="2">The sequence shown here is derived from an EMBL/GenBank/DDBJ whole genome shotgun (WGS) entry which is preliminary data.</text>
</comment>
<dbReference type="Proteomes" id="UP000004226">
    <property type="component" value="Unassembled WGS sequence"/>
</dbReference>
<protein>
    <submittedName>
        <fullName evidence="2">Low temperature requirement protein LtrA</fullName>
    </submittedName>
</protein>
<feature type="transmembrane region" description="Helical" evidence="1">
    <location>
        <begin position="197"/>
        <end position="214"/>
    </location>
</feature>
<proteinExistence type="predicted"/>
<sequence length="367" mass="41943">MKKIIPKKVEMIELFYDLIFVYAISKMTGIIHHLHHGEIGIINFLQYLAVCFIVLQIWLYQTNYINHYGKHSIAENILLYINMFATVFMARNINTDWSVTFKPFNMASIVMCMTIIGQFALQLNKEKEAKSELLGFISTLAIEVVMISIGLLLGYDTGLWIVLLGAAMGILLPFVITKKHLDVERTNFPHLVERMGLIVIITFGEMIINIVSLFDINLFGIIPILVFSFAVILFTTYVIQMDKMLEHKQFNQGLVLIYSHFWIVISLGIITVSLGFLNEEHVNKNFHLLFILSGLVIFYLSLFINSVYNKEKYKITTKDIIGYSISFLIGALIMFIGKGSNILFLLGLLVISGFILILLNKKYKSVQ</sequence>
<keyword evidence="1" id="KW-0472">Membrane</keyword>
<feature type="transmembrane region" description="Helical" evidence="1">
    <location>
        <begin position="320"/>
        <end position="336"/>
    </location>
</feature>
<feature type="transmembrane region" description="Helical" evidence="1">
    <location>
        <begin position="159"/>
        <end position="176"/>
    </location>
</feature>
<feature type="transmembrane region" description="Helical" evidence="1">
    <location>
        <begin position="72"/>
        <end position="91"/>
    </location>
</feature>
<dbReference type="EMBL" id="ADAD01000111">
    <property type="protein sequence ID" value="EEY35110.1"/>
    <property type="molecule type" value="Genomic_DNA"/>
</dbReference>
<feature type="transmembrane region" description="Helical" evidence="1">
    <location>
        <begin position="12"/>
        <end position="34"/>
    </location>
</feature>
<name>D0GLC2_9FUSO</name>
<feature type="transmembrane region" description="Helical" evidence="1">
    <location>
        <begin position="220"/>
        <end position="241"/>
    </location>
</feature>
<dbReference type="InterPro" id="IPR010640">
    <property type="entry name" value="Low_temperature_requirement_A"/>
</dbReference>
<keyword evidence="1" id="KW-1133">Transmembrane helix</keyword>
<accession>D0GLC2</accession>